<dbReference type="InterPro" id="IPR012338">
    <property type="entry name" value="Beta-lactam/transpept-like"/>
</dbReference>
<dbReference type="Gene3D" id="1.10.3810.10">
    <property type="entry name" value="Biosynthetic peptidoglycan transglycosylase-like"/>
    <property type="match status" value="1"/>
</dbReference>
<dbReference type="Gene3D" id="3.40.710.10">
    <property type="entry name" value="DD-peptidase/beta-lactamase superfamily"/>
    <property type="match status" value="1"/>
</dbReference>
<gene>
    <name evidence="13" type="primary">pbpC</name>
    <name evidence="13" type="ORF">ENR64_23440</name>
</gene>
<dbReference type="InterPro" id="IPR009647">
    <property type="entry name" value="PBP_C"/>
</dbReference>
<dbReference type="GO" id="GO:0030288">
    <property type="term" value="C:outer membrane-bounded periplasmic space"/>
    <property type="evidence" value="ECO:0007669"/>
    <property type="project" value="TreeGrafter"/>
</dbReference>
<dbReference type="PANTHER" id="PTHR32282">
    <property type="entry name" value="BINDING PROTEIN TRANSPEPTIDASE, PUTATIVE-RELATED"/>
    <property type="match status" value="1"/>
</dbReference>
<sequence length="796" mass="87086">MRRVWQHRVIRAIALILGVCLIVRGLPYLVPIRASDLARNQQAIAFVDRSGLPLGTILTSDQEHAVSVPLSQISPHFQNAIIAAEDGRFYQHGALDLWAIARSLKEAIVAKQVMSGASTITMQLARMIDPAPRTLTGKLREIWTAWRLAAGMTKPEILAAYSNRLPMGSNIYGIEAAARIYFGVPASDLSVGQASLLAGVPNDPNRLNPYTSWLASRERQTYVLSEMVKDGYLTQTQAHQAEQETITLQPRQQGIFAAPHLLFWLAGKLPGSTTSLRTTLDRPLQQFVEAQMKQVLARLAPQNVQHGAAIVLDNHTGDVLAYVGSPDYFADDQLGRNDGVQALRQPGSALKPFLYQLAIANRSIQPTTILADVPTRYAIPGAKLYTPADYNEKFQGPVRVRVALANSLNIPAVRVLEQVGVAAFLERLHQLGFAHLDQSADHYGLGLALGSGEVSLWEIAHAYQTMARQGSAIAPYVAWAEPKDSACQVTVVRCGGDRAIAVQQATQPGHSEFSAASWALVTDMLSDPYARAKAFGVNSLLSLPFPAAVKTGTSSDFRDTWTIGFTKDYTVAVWVGNFDGSPMRQVSGVTGSAPLWNRIMIHLHEGEEPSAFPLPAELVKRPICAISGARPTPACPTVVEEYVFQKDLAAYETQADPFYPIVADGNGGTTQRLTLPAEYAEWLAQQPDQTGDRALQILSPRNGDIFLLEPTQGTRNSAQKLEFRLVAATQQPIEWQLNGRAIATQAHSSLMWNPSPGIWTLQVKQGDVTDTVRFEVSYATQRQERRGFSYGQGEEK</sequence>
<keyword evidence="9" id="KW-0812">Transmembrane</keyword>
<comment type="catalytic activity">
    <reaction evidence="7">
        <text>Preferential cleavage: (Ac)2-L-Lys-D-Ala-|-D-Ala. Also transpeptidation of peptidyl-alanyl moieties that are N-acyl substituents of D-alanine.</text>
        <dbReference type="EC" id="3.4.16.4"/>
    </reaction>
</comment>
<dbReference type="InterPro" id="IPR023346">
    <property type="entry name" value="Lysozyme-like_dom_sf"/>
</dbReference>
<proteinExistence type="predicted"/>
<dbReference type="GO" id="GO:0009002">
    <property type="term" value="F:serine-type D-Ala-D-Ala carboxypeptidase activity"/>
    <property type="evidence" value="ECO:0007669"/>
    <property type="project" value="UniProtKB-EC"/>
</dbReference>
<feature type="domain" description="Glycosyl transferase family 51" evidence="11">
    <location>
        <begin position="56"/>
        <end position="227"/>
    </location>
</feature>
<dbReference type="GO" id="GO:0009252">
    <property type="term" value="P:peptidoglycan biosynthetic process"/>
    <property type="evidence" value="ECO:0007669"/>
    <property type="project" value="InterPro"/>
</dbReference>
<feature type="transmembrane region" description="Helical" evidence="9">
    <location>
        <begin position="12"/>
        <end position="30"/>
    </location>
</feature>
<organism evidence="13">
    <name type="scientific">Oscillatoriales cyanobacterium SpSt-418</name>
    <dbReference type="NCBI Taxonomy" id="2282169"/>
    <lineage>
        <taxon>Bacteria</taxon>
        <taxon>Bacillati</taxon>
        <taxon>Cyanobacteriota</taxon>
        <taxon>Cyanophyceae</taxon>
        <taxon>Oscillatoriophycideae</taxon>
        <taxon>Oscillatoriales</taxon>
    </lineage>
</organism>
<dbReference type="GO" id="GO:0008955">
    <property type="term" value="F:peptidoglycan glycosyltransferase activity"/>
    <property type="evidence" value="ECO:0007669"/>
    <property type="project" value="UniProtKB-EC"/>
</dbReference>
<dbReference type="InterPro" id="IPR011815">
    <property type="entry name" value="PBP_1c"/>
</dbReference>
<keyword evidence="5" id="KW-0378">Hydrolase</keyword>
<keyword evidence="6" id="KW-0511">Multifunctional enzyme</keyword>
<name>A0A7C3KGL9_9CYAN</name>
<dbReference type="Pfam" id="PF06832">
    <property type="entry name" value="BiPBP_C"/>
    <property type="match status" value="1"/>
</dbReference>
<evidence type="ECO:0000259" key="12">
    <source>
        <dbReference type="Pfam" id="PF06832"/>
    </source>
</evidence>
<evidence type="ECO:0000256" key="7">
    <source>
        <dbReference type="ARBA" id="ARBA00034000"/>
    </source>
</evidence>
<dbReference type="Pfam" id="PF00905">
    <property type="entry name" value="Transpeptidase"/>
    <property type="match status" value="1"/>
</dbReference>
<keyword evidence="3" id="KW-0328">Glycosyltransferase</keyword>
<dbReference type="AlphaFoldDB" id="A0A7C3KGL9"/>
<dbReference type="SUPFAM" id="SSF53955">
    <property type="entry name" value="Lysozyme-like"/>
    <property type="match status" value="1"/>
</dbReference>
<comment type="caution">
    <text evidence="13">The sequence shown here is derived from an EMBL/GenBank/DDBJ whole genome shotgun (WGS) entry which is preliminary data.</text>
</comment>
<dbReference type="InterPro" id="IPR001460">
    <property type="entry name" value="PCN-bd_Tpept"/>
</dbReference>
<accession>A0A7C3KGL9</accession>
<keyword evidence="9" id="KW-0472">Membrane</keyword>
<dbReference type="PANTHER" id="PTHR32282:SF15">
    <property type="entry name" value="PENICILLIN-BINDING PROTEIN 1C"/>
    <property type="match status" value="1"/>
</dbReference>
<dbReference type="GO" id="GO:0008658">
    <property type="term" value="F:penicillin binding"/>
    <property type="evidence" value="ECO:0007669"/>
    <property type="project" value="InterPro"/>
</dbReference>
<evidence type="ECO:0000256" key="6">
    <source>
        <dbReference type="ARBA" id="ARBA00023268"/>
    </source>
</evidence>
<evidence type="ECO:0000256" key="1">
    <source>
        <dbReference type="ARBA" id="ARBA00022645"/>
    </source>
</evidence>
<protein>
    <submittedName>
        <fullName evidence="13">Penicillin-binding protein 1C</fullName>
    </submittedName>
</protein>
<evidence type="ECO:0000256" key="3">
    <source>
        <dbReference type="ARBA" id="ARBA00022676"/>
    </source>
</evidence>
<dbReference type="EMBL" id="DSRU01000335">
    <property type="protein sequence ID" value="HFN00650.1"/>
    <property type="molecule type" value="Genomic_DNA"/>
</dbReference>
<evidence type="ECO:0000256" key="2">
    <source>
        <dbReference type="ARBA" id="ARBA00022670"/>
    </source>
</evidence>
<keyword evidence="1" id="KW-0121">Carboxypeptidase</keyword>
<evidence type="ECO:0000256" key="4">
    <source>
        <dbReference type="ARBA" id="ARBA00022679"/>
    </source>
</evidence>
<dbReference type="InterPro" id="IPR001264">
    <property type="entry name" value="Glyco_trans_51"/>
</dbReference>
<comment type="catalytic activity">
    <reaction evidence="8">
        <text>[GlcNAc-(1-&gt;4)-Mur2Ac(oyl-L-Ala-gamma-D-Glu-L-Lys-D-Ala-D-Ala)](n)-di-trans,octa-cis-undecaprenyl diphosphate + beta-D-GlcNAc-(1-&gt;4)-Mur2Ac(oyl-L-Ala-gamma-D-Glu-L-Lys-D-Ala-D-Ala)-di-trans,octa-cis-undecaprenyl diphosphate = [GlcNAc-(1-&gt;4)-Mur2Ac(oyl-L-Ala-gamma-D-Glu-L-Lys-D-Ala-D-Ala)](n+1)-di-trans,octa-cis-undecaprenyl diphosphate + di-trans,octa-cis-undecaprenyl diphosphate + H(+)</text>
        <dbReference type="Rhea" id="RHEA:23708"/>
        <dbReference type="Rhea" id="RHEA-COMP:9602"/>
        <dbReference type="Rhea" id="RHEA-COMP:9603"/>
        <dbReference type="ChEBI" id="CHEBI:15378"/>
        <dbReference type="ChEBI" id="CHEBI:58405"/>
        <dbReference type="ChEBI" id="CHEBI:60033"/>
        <dbReference type="ChEBI" id="CHEBI:78435"/>
        <dbReference type="EC" id="2.4.99.28"/>
    </reaction>
</comment>
<evidence type="ECO:0000256" key="5">
    <source>
        <dbReference type="ARBA" id="ARBA00022801"/>
    </source>
</evidence>
<dbReference type="GO" id="GO:0006508">
    <property type="term" value="P:proteolysis"/>
    <property type="evidence" value="ECO:0007669"/>
    <property type="project" value="UniProtKB-KW"/>
</dbReference>
<feature type="domain" description="Penicillin-binding protein transpeptidase" evidence="10">
    <location>
        <begin position="307"/>
        <end position="599"/>
    </location>
</feature>
<keyword evidence="4" id="KW-0808">Transferase</keyword>
<evidence type="ECO:0000313" key="13">
    <source>
        <dbReference type="EMBL" id="HFN00650.1"/>
    </source>
</evidence>
<dbReference type="InterPro" id="IPR050396">
    <property type="entry name" value="Glycosyltr_51/Transpeptidase"/>
</dbReference>
<feature type="domain" description="Penicillin-binding C-terminal" evidence="12">
    <location>
        <begin position="686"/>
        <end position="774"/>
    </location>
</feature>
<evidence type="ECO:0000256" key="8">
    <source>
        <dbReference type="ARBA" id="ARBA00049902"/>
    </source>
</evidence>
<dbReference type="InterPro" id="IPR036950">
    <property type="entry name" value="PBP_transglycosylase"/>
</dbReference>
<evidence type="ECO:0000259" key="10">
    <source>
        <dbReference type="Pfam" id="PF00905"/>
    </source>
</evidence>
<dbReference type="SUPFAM" id="SSF56601">
    <property type="entry name" value="beta-lactamase/transpeptidase-like"/>
    <property type="match status" value="1"/>
</dbReference>
<reference evidence="13" key="1">
    <citation type="journal article" date="2020" name="mSystems">
        <title>Genome- and Community-Level Interaction Insights into Carbon Utilization and Element Cycling Functions of Hydrothermarchaeota in Hydrothermal Sediment.</title>
        <authorList>
            <person name="Zhou Z."/>
            <person name="Liu Y."/>
            <person name="Xu W."/>
            <person name="Pan J."/>
            <person name="Luo Z.H."/>
            <person name="Li M."/>
        </authorList>
    </citation>
    <scope>NUCLEOTIDE SEQUENCE [LARGE SCALE GENOMIC DNA]</scope>
    <source>
        <strain evidence="13">SpSt-418</strain>
    </source>
</reference>
<evidence type="ECO:0000256" key="9">
    <source>
        <dbReference type="SAM" id="Phobius"/>
    </source>
</evidence>
<dbReference type="NCBIfam" id="TIGR02073">
    <property type="entry name" value="PBP_1c"/>
    <property type="match status" value="1"/>
</dbReference>
<keyword evidence="9" id="KW-1133">Transmembrane helix</keyword>
<keyword evidence="2" id="KW-0645">Protease</keyword>
<evidence type="ECO:0000259" key="11">
    <source>
        <dbReference type="Pfam" id="PF00912"/>
    </source>
</evidence>
<dbReference type="Pfam" id="PF00912">
    <property type="entry name" value="Transgly"/>
    <property type="match status" value="1"/>
</dbReference>